<evidence type="ECO:0000256" key="1">
    <source>
        <dbReference type="SAM" id="MobiDB-lite"/>
    </source>
</evidence>
<feature type="transmembrane region" description="Helical" evidence="2">
    <location>
        <begin position="886"/>
        <end position="913"/>
    </location>
</feature>
<name>A0AA39Y963_9PEZI</name>
<sequence length="988" mass="108446">MDSTTDATHDTASASFRLPDFSTFLTHVTEATTAAWPSKPTAEYKKVKVLLMSWENDDLEIETEMKPLASVFQGLYQFDTETWTIPLRRSGAELSRKIANTVRTEGQQGNLIIFYYGGHARANEHIAGRPIWFANRSTNSPFVRSSLLHTELEKANCDVLLLYDCPHAVQPGEPFSGKGTIETLAASPLDPSNTPNTETHHSFTPSLIQELAHAAHSSEPLSAVELHRRLISRQQTVAPKVYFTDDTYSIVQVNRQTGKPIVETSRQQLPMHNLLSSTSAPIRTIVLAPLKTDAPTPLEQPLVLLSPPSPRPSHIENAGDGPEVLLAVRLRDQSLDAEKWKMWLANAPEGAKGMAITAVYPSFSLLLLVKMPIPVWDMVPASAAMSFVGYTAGRDFKADLEMVLGGDAKDGVVKGAAKVGPSCNHGNEMAQFGEGERYYKGFDLRGKVKSSIWPDVFTRGRPKVYAGEEAEAYCLRMSEIFADEDSTQAERIIREFVKEGGDESGKYIADEIRRFCEPASLSRSEGGEQGSDGGMTAILGERTRGIQETKVLGGNQLLDALLPSTSNSQSLIKAGEAPEDHPAKQRLIYIANPDPTSTLSIAAAASRSQVTFLRDFVHKYLTSQAGLGVTVDTDSKAFQLSFHLPVLVQRTGDLVTDPRQLRKHSDLQFLGSEAERGAHLYESQFSCMVTGVDDSFFTAYGFFDTYYDGTKSKHNARAFENTSTDPLLGALSGSASKTFAARDYFLRVMQSAVNDAKAEWLNSGFAVLKDLKILTASTSPTPTLENCHKIAHLSSEIQTGLGAISRAWSRFQETDLAYFDLSSQETLVKLSAIDKDIRDIQEMRETLHQQTSLFQARTSSITTLENEKHKSATSRLLLVTPIASSLIILAARFALLRFVFVAALAVCGVAAVSGKRPSSIKLRISPADFGITAERAEVLKDYVRDFGTINRDIKRQIRGAWDSSVERVVGGKRRVVVPVEDVEVLGVE</sequence>
<protein>
    <submittedName>
        <fullName evidence="3">Uncharacterized protein</fullName>
    </submittedName>
</protein>
<dbReference type="EMBL" id="JAULSV010000004">
    <property type="protein sequence ID" value="KAK0646800.1"/>
    <property type="molecule type" value="Genomic_DNA"/>
</dbReference>
<comment type="caution">
    <text evidence="3">The sequence shown here is derived from an EMBL/GenBank/DDBJ whole genome shotgun (WGS) entry which is preliminary data.</text>
</comment>
<keyword evidence="2" id="KW-0812">Transmembrane</keyword>
<feature type="compositionally biased region" description="Polar residues" evidence="1">
    <location>
        <begin position="190"/>
        <end position="201"/>
    </location>
</feature>
<dbReference type="AlphaFoldDB" id="A0AA39Y963"/>
<evidence type="ECO:0000313" key="3">
    <source>
        <dbReference type="EMBL" id="KAK0646800.1"/>
    </source>
</evidence>
<keyword evidence="2" id="KW-1133">Transmembrane helix</keyword>
<proteinExistence type="predicted"/>
<organism evidence="3 4">
    <name type="scientific">Cercophora newfieldiana</name>
    <dbReference type="NCBI Taxonomy" id="92897"/>
    <lineage>
        <taxon>Eukaryota</taxon>
        <taxon>Fungi</taxon>
        <taxon>Dikarya</taxon>
        <taxon>Ascomycota</taxon>
        <taxon>Pezizomycotina</taxon>
        <taxon>Sordariomycetes</taxon>
        <taxon>Sordariomycetidae</taxon>
        <taxon>Sordariales</taxon>
        <taxon>Lasiosphaeriaceae</taxon>
        <taxon>Cercophora</taxon>
    </lineage>
</organism>
<keyword evidence="4" id="KW-1185">Reference proteome</keyword>
<feature type="region of interest" description="Disordered" evidence="1">
    <location>
        <begin position="174"/>
        <end position="201"/>
    </location>
</feature>
<gene>
    <name evidence="3" type="ORF">B0T16DRAFT_391169</name>
</gene>
<evidence type="ECO:0000313" key="4">
    <source>
        <dbReference type="Proteomes" id="UP001174936"/>
    </source>
</evidence>
<accession>A0AA39Y963</accession>
<keyword evidence="2" id="KW-0472">Membrane</keyword>
<dbReference type="Proteomes" id="UP001174936">
    <property type="component" value="Unassembled WGS sequence"/>
</dbReference>
<evidence type="ECO:0000256" key="2">
    <source>
        <dbReference type="SAM" id="Phobius"/>
    </source>
</evidence>
<reference evidence="3" key="1">
    <citation type="submission" date="2023-06" db="EMBL/GenBank/DDBJ databases">
        <title>Genome-scale phylogeny and comparative genomics of the fungal order Sordariales.</title>
        <authorList>
            <consortium name="Lawrence Berkeley National Laboratory"/>
            <person name="Hensen N."/>
            <person name="Bonometti L."/>
            <person name="Westerberg I."/>
            <person name="Brannstrom I.O."/>
            <person name="Guillou S."/>
            <person name="Cros-Aarteil S."/>
            <person name="Calhoun S."/>
            <person name="Haridas S."/>
            <person name="Kuo A."/>
            <person name="Mondo S."/>
            <person name="Pangilinan J."/>
            <person name="Riley R."/>
            <person name="Labutti K."/>
            <person name="Andreopoulos B."/>
            <person name="Lipzen A."/>
            <person name="Chen C."/>
            <person name="Yanf M."/>
            <person name="Daum C."/>
            <person name="Ng V."/>
            <person name="Clum A."/>
            <person name="Steindorff A."/>
            <person name="Ohm R."/>
            <person name="Martin F."/>
            <person name="Silar P."/>
            <person name="Natvig D."/>
            <person name="Lalanne C."/>
            <person name="Gautier V."/>
            <person name="Ament-Velasquez S.L."/>
            <person name="Kruys A."/>
            <person name="Hutchinson M.I."/>
            <person name="Powell A.J."/>
            <person name="Barry K."/>
            <person name="Miller A.N."/>
            <person name="Grigoriev I.V."/>
            <person name="Debuchy R."/>
            <person name="Gladieux P."/>
            <person name="Thoren M.H."/>
            <person name="Johannesson H."/>
        </authorList>
    </citation>
    <scope>NUCLEOTIDE SEQUENCE</scope>
    <source>
        <strain evidence="3">SMH2532-1</strain>
    </source>
</reference>